<evidence type="ECO:0000259" key="2">
    <source>
        <dbReference type="PROSITE" id="PS51707"/>
    </source>
</evidence>
<evidence type="ECO:0000256" key="1">
    <source>
        <dbReference type="SAM" id="MobiDB-lite"/>
    </source>
</evidence>
<dbReference type="AlphaFoldDB" id="A0A2N6UBJ8"/>
<gene>
    <name evidence="3" type="ORF">CJ191_08655</name>
</gene>
<dbReference type="RefSeq" id="WP_102199524.1">
    <property type="nucleotide sequence ID" value="NZ_PNHQ01000030.1"/>
</dbReference>
<name>A0A2N6UBJ8_9LACT</name>
<dbReference type="OrthoDB" id="384378at2"/>
<feature type="domain" description="CYTH" evidence="2">
    <location>
        <begin position="4"/>
        <end position="194"/>
    </location>
</feature>
<sequence>MARNLEIEYKNLLNQIEYEKLFKHFGFEETIPLVQENFYFDTANGELAKRHIGLRVRITNSYVHLTMKQPVKDHQKLETTEKLTKSDGDSIKENGKLSHGGEIEKFLASMDILLEDLMVIGQFKTIRHQQVVKGQDLVLDHCFFTNFEDYELEVETNDPKVGRSFYQNLLKQFQIPQRPIKQKIVRMHQIHADL</sequence>
<evidence type="ECO:0000313" key="4">
    <source>
        <dbReference type="Proteomes" id="UP000235701"/>
    </source>
</evidence>
<dbReference type="Gene3D" id="2.40.320.10">
    <property type="entry name" value="Hypothetical Protein Pfu-838710-001"/>
    <property type="match status" value="1"/>
</dbReference>
<proteinExistence type="predicted"/>
<dbReference type="Pfam" id="PF01928">
    <property type="entry name" value="CYTH"/>
    <property type="match status" value="1"/>
</dbReference>
<dbReference type="InterPro" id="IPR023577">
    <property type="entry name" value="CYTH_domain"/>
</dbReference>
<comment type="caution">
    <text evidence="3">The sequence shown here is derived from an EMBL/GenBank/DDBJ whole genome shotgun (WGS) entry which is preliminary data.</text>
</comment>
<dbReference type="PIRSF" id="PIRSF012526">
    <property type="entry name" value="CYTH_UCP012526"/>
    <property type="match status" value="1"/>
</dbReference>
<feature type="region of interest" description="Disordered" evidence="1">
    <location>
        <begin position="77"/>
        <end position="96"/>
    </location>
</feature>
<keyword evidence="4" id="KW-1185">Reference proteome</keyword>
<dbReference type="SMART" id="SM01118">
    <property type="entry name" value="CYTH"/>
    <property type="match status" value="1"/>
</dbReference>
<dbReference type="SUPFAM" id="SSF55154">
    <property type="entry name" value="CYTH-like phosphatases"/>
    <property type="match status" value="1"/>
</dbReference>
<dbReference type="InterPro" id="IPR033469">
    <property type="entry name" value="CYTH-like_dom_sf"/>
</dbReference>
<accession>A0A2N6UBJ8</accession>
<reference evidence="3 4" key="1">
    <citation type="submission" date="2017-09" db="EMBL/GenBank/DDBJ databases">
        <title>Bacterial strain isolated from the female urinary microbiota.</title>
        <authorList>
            <person name="Thomas-White K."/>
            <person name="Kumar N."/>
            <person name="Forster S."/>
            <person name="Putonti C."/>
            <person name="Lawley T."/>
            <person name="Wolfe A.J."/>
        </authorList>
    </citation>
    <scope>NUCLEOTIDE SEQUENCE [LARGE SCALE GENOMIC DNA]</scope>
    <source>
        <strain evidence="3 4">UMB0240</strain>
    </source>
</reference>
<protein>
    <submittedName>
        <fullName evidence="3">Adenylate cyclase</fullName>
    </submittedName>
</protein>
<evidence type="ECO:0000313" key="3">
    <source>
        <dbReference type="EMBL" id="PMC78926.1"/>
    </source>
</evidence>
<dbReference type="Proteomes" id="UP000235701">
    <property type="component" value="Unassembled WGS sequence"/>
</dbReference>
<dbReference type="PROSITE" id="PS51707">
    <property type="entry name" value="CYTH"/>
    <property type="match status" value="1"/>
</dbReference>
<dbReference type="CDD" id="cd07762">
    <property type="entry name" value="CYTH-like_Pase_1"/>
    <property type="match status" value="1"/>
</dbReference>
<dbReference type="EMBL" id="PNHQ01000030">
    <property type="protein sequence ID" value="PMC78926.1"/>
    <property type="molecule type" value="Genomic_DNA"/>
</dbReference>
<dbReference type="InterPro" id="IPR009195">
    <property type="entry name" value="Uncharacterised_YjbK"/>
</dbReference>
<organism evidence="3 4">
    <name type="scientific">Aerococcus viridans</name>
    <dbReference type="NCBI Taxonomy" id="1377"/>
    <lineage>
        <taxon>Bacteria</taxon>
        <taxon>Bacillati</taxon>
        <taxon>Bacillota</taxon>
        <taxon>Bacilli</taxon>
        <taxon>Lactobacillales</taxon>
        <taxon>Aerococcaceae</taxon>
        <taxon>Aerococcus</taxon>
    </lineage>
</organism>